<evidence type="ECO:0000256" key="1">
    <source>
        <dbReference type="SAM" id="MobiDB-lite"/>
    </source>
</evidence>
<accession>A0ABU5GX64</accession>
<feature type="region of interest" description="Disordered" evidence="1">
    <location>
        <begin position="248"/>
        <end position="270"/>
    </location>
</feature>
<gene>
    <name evidence="2" type="ORF">SYV04_05290</name>
</gene>
<dbReference type="Proteomes" id="UP001291309">
    <property type="component" value="Unassembled WGS sequence"/>
</dbReference>
<dbReference type="EMBL" id="JAXIVS010000002">
    <property type="protein sequence ID" value="MDY7225783.1"/>
    <property type="molecule type" value="Genomic_DNA"/>
</dbReference>
<sequence>MILLYIDESGSLDNPADHFAVGGMAVHESDVEAMRLEVERIVQKHLDPHLQKVELHAQPMRSGKGEWRSIPKEVRTKLLESLSQLLGTFKPPSGHRYGLFSVIKAPAAVAHADPLERTFEELLLRFHEMLVRPKGPEEFGIVVADKAKYESILQPVVRRWRESGTRFAPLTKLVEVPLFVDSRATRLIQLADFVAHAVYRKYQAADGTYLEPMLPRFDATGGKMHGLVHLTKDHLTCTCLPCQSRTTQRKAKAPKAKAPKTKIPKVVGVK</sequence>
<name>A0ABU5GX64_9BACT</name>
<reference evidence="2 3" key="1">
    <citation type="submission" date="2023-12" db="EMBL/GenBank/DDBJ databases">
        <title>the genome sequence of Hyalangium sp. s54d21.</title>
        <authorList>
            <person name="Zhang X."/>
        </authorList>
    </citation>
    <scope>NUCLEOTIDE SEQUENCE [LARGE SCALE GENOMIC DNA]</scope>
    <source>
        <strain evidence="3">s54d21</strain>
    </source>
</reference>
<proteinExistence type="predicted"/>
<organism evidence="2 3">
    <name type="scientific">Hyalangium rubrum</name>
    <dbReference type="NCBI Taxonomy" id="3103134"/>
    <lineage>
        <taxon>Bacteria</taxon>
        <taxon>Pseudomonadati</taxon>
        <taxon>Myxococcota</taxon>
        <taxon>Myxococcia</taxon>
        <taxon>Myxococcales</taxon>
        <taxon>Cystobacterineae</taxon>
        <taxon>Archangiaceae</taxon>
        <taxon>Hyalangium</taxon>
    </lineage>
</organism>
<feature type="compositionally biased region" description="Basic residues" evidence="1">
    <location>
        <begin position="248"/>
        <end position="263"/>
    </location>
</feature>
<evidence type="ECO:0000313" key="2">
    <source>
        <dbReference type="EMBL" id="MDY7225783.1"/>
    </source>
</evidence>
<comment type="caution">
    <text evidence="2">The sequence shown here is derived from an EMBL/GenBank/DDBJ whole genome shotgun (WGS) entry which is preliminary data.</text>
</comment>
<keyword evidence="3" id="KW-1185">Reference proteome</keyword>
<evidence type="ECO:0000313" key="3">
    <source>
        <dbReference type="Proteomes" id="UP001291309"/>
    </source>
</evidence>
<dbReference type="Pfam" id="PF12686">
    <property type="entry name" value="DUF3800"/>
    <property type="match status" value="1"/>
</dbReference>
<dbReference type="RefSeq" id="WP_321544513.1">
    <property type="nucleotide sequence ID" value="NZ_JAXIVS010000002.1"/>
</dbReference>
<protein>
    <submittedName>
        <fullName evidence="2">DUF3800 domain-containing protein</fullName>
    </submittedName>
</protein>
<dbReference type="InterPro" id="IPR024524">
    <property type="entry name" value="DUF3800"/>
</dbReference>